<gene>
    <name evidence="2" type="ORF">MOBUDSM44075_00552</name>
</gene>
<dbReference type="AlphaFoldDB" id="A0A0J6WDH7"/>
<name>A0A0J6WDH7_9MYCO</name>
<organism evidence="2 3">
    <name type="scientific">Mycolicibacterium obuense</name>
    <dbReference type="NCBI Taxonomy" id="1807"/>
    <lineage>
        <taxon>Bacteria</taxon>
        <taxon>Bacillati</taxon>
        <taxon>Actinomycetota</taxon>
        <taxon>Actinomycetes</taxon>
        <taxon>Mycobacteriales</taxon>
        <taxon>Mycobacteriaceae</taxon>
        <taxon>Mycolicibacterium</taxon>
    </lineage>
</organism>
<comment type="caution">
    <text evidence="2">The sequence shown here is derived from an EMBL/GenBank/DDBJ whole genome shotgun (WGS) entry which is preliminary data.</text>
</comment>
<evidence type="ECO:0008006" key="4">
    <source>
        <dbReference type="Google" id="ProtNLM"/>
    </source>
</evidence>
<sequence precursor="true">MKLPAISLGGLAAVSAVLTVGLGTAAAAPNYGTLPVDPNVSTDSTAYVSVPPIVDPGGQQGVEQVFNHRDGSRAITTKILVLASPQAATDAMNAWRDGLGTVVANPNPEPVDVAPGAMWATGMSPNGAQSVGVLMFTRGNAAVDVEFDGPANDPVPADLATQYGKDQVASLDRQLGS</sequence>
<feature type="chain" id="PRO_5005283646" description="Lipoprotein LpqN" evidence="1">
    <location>
        <begin position="28"/>
        <end position="177"/>
    </location>
</feature>
<dbReference type="EMBL" id="JYNU01000003">
    <property type="protein sequence ID" value="KMO81325.1"/>
    <property type="molecule type" value="Genomic_DNA"/>
</dbReference>
<dbReference type="Proteomes" id="UP000036313">
    <property type="component" value="Unassembled WGS sequence"/>
</dbReference>
<feature type="signal peptide" evidence="1">
    <location>
        <begin position="1"/>
        <end position="27"/>
    </location>
</feature>
<evidence type="ECO:0000313" key="3">
    <source>
        <dbReference type="Proteomes" id="UP000036313"/>
    </source>
</evidence>
<dbReference type="PATRIC" id="fig|1807.14.peg.561"/>
<keyword evidence="1" id="KW-0732">Signal</keyword>
<accession>A0A0J6WDH7</accession>
<evidence type="ECO:0000313" key="2">
    <source>
        <dbReference type="EMBL" id="KMO81325.1"/>
    </source>
</evidence>
<evidence type="ECO:0000256" key="1">
    <source>
        <dbReference type="SAM" id="SignalP"/>
    </source>
</evidence>
<protein>
    <recommendedName>
        <fullName evidence="4">Lipoprotein LpqN</fullName>
    </recommendedName>
</protein>
<proteinExistence type="predicted"/>
<reference evidence="2 3" key="1">
    <citation type="journal article" date="2015" name="Genome Biol. Evol.">
        <title>Characterization of Three Mycobacterium spp. with Potential Use in Bioremediation by Genome Sequencing and Comparative Genomics.</title>
        <authorList>
            <person name="Das S."/>
            <person name="Pettersson B.M."/>
            <person name="Behra P.R."/>
            <person name="Ramesh M."/>
            <person name="Dasgupta S."/>
            <person name="Bhattacharya A."/>
            <person name="Kirsebom L.A."/>
        </authorList>
    </citation>
    <scope>NUCLEOTIDE SEQUENCE [LARGE SCALE GENOMIC DNA]</scope>
    <source>
        <strain evidence="2 3">DSM 44075</strain>
    </source>
</reference>
<dbReference type="RefSeq" id="WP_048422026.1">
    <property type="nucleotide sequence ID" value="NZ_JYNU01000003.1"/>
</dbReference>